<comment type="caution">
    <text evidence="1">The sequence shown here is derived from an EMBL/GenBank/DDBJ whole genome shotgun (WGS) entry which is preliminary data.</text>
</comment>
<dbReference type="OrthoDB" id="870752at2"/>
<protein>
    <submittedName>
        <fullName evidence="1">Uncharacterized protein</fullName>
    </submittedName>
</protein>
<gene>
    <name evidence="1" type="ORF">CLV45_2466</name>
</gene>
<dbReference type="Proteomes" id="UP000228535">
    <property type="component" value="Unassembled WGS sequence"/>
</dbReference>
<evidence type="ECO:0000313" key="1">
    <source>
        <dbReference type="EMBL" id="PJJ61029.1"/>
    </source>
</evidence>
<keyword evidence="2" id="KW-1185">Reference proteome</keyword>
<reference evidence="1 2" key="1">
    <citation type="submission" date="2017-11" db="EMBL/GenBank/DDBJ databases">
        <title>Genomic Encyclopedia of Archaeal and Bacterial Type Strains, Phase II (KMG-II): From Individual Species to Whole Genera.</title>
        <authorList>
            <person name="Goeker M."/>
        </authorList>
    </citation>
    <scope>NUCLEOTIDE SEQUENCE [LARGE SCALE GENOMIC DNA]</scope>
    <source>
        <strain evidence="1 2">DSM 11115</strain>
    </source>
</reference>
<name>A0A2M9BSU4_9BACT</name>
<sequence>MTTKQQNQVTMYGAVLRFFEEAGKPLATIKRIEAGRAALAGLVARIGQTTAAQDHATTEVTRDRQAVKTEAGQKAEILRLLAVALTPDAALRGELKTPLSKKRLGKDADLLTYLAKIDQAIGTLAPADLADAGYDPKVRQTLQADLRELTATQGLARQIETGTSTATATLPELLAQAKDTLETALDPFVRAQQLAQPELVRQYEAVRTPVRTAARRAAEYRGVAQYGRPTLVFDRREAGVPAPTLGNRSGKGLSLRYYTATSATAAPAPGQGLVVKNKAEVHLADYAKLGVEEAPYLLVLLEQVDGEGRWVVR</sequence>
<evidence type="ECO:0000313" key="2">
    <source>
        <dbReference type="Proteomes" id="UP000228535"/>
    </source>
</evidence>
<dbReference type="EMBL" id="PGFA01000001">
    <property type="protein sequence ID" value="PJJ61029.1"/>
    <property type="molecule type" value="Genomic_DNA"/>
</dbReference>
<dbReference type="AlphaFoldDB" id="A0A2M9BSU4"/>
<proteinExistence type="predicted"/>
<accession>A0A2M9BSU4</accession>
<dbReference type="RefSeq" id="WP_100336649.1">
    <property type="nucleotide sequence ID" value="NZ_PGFA01000001.1"/>
</dbReference>
<organism evidence="1 2">
    <name type="scientific">Hymenobacter chitinivorans DSM 11115</name>
    <dbReference type="NCBI Taxonomy" id="1121954"/>
    <lineage>
        <taxon>Bacteria</taxon>
        <taxon>Pseudomonadati</taxon>
        <taxon>Bacteroidota</taxon>
        <taxon>Cytophagia</taxon>
        <taxon>Cytophagales</taxon>
        <taxon>Hymenobacteraceae</taxon>
        <taxon>Hymenobacter</taxon>
    </lineage>
</organism>